<comment type="caution">
    <text evidence="1">The sequence shown here is derived from an EMBL/GenBank/DDBJ whole genome shotgun (WGS) entry which is preliminary data.</text>
</comment>
<evidence type="ECO:0000313" key="1">
    <source>
        <dbReference type="EMBL" id="GFT14486.1"/>
    </source>
</evidence>
<sequence>MHPTFIWMFGHFYENYVNDSCFSKNNETINESVNTHEIVERKNLDKINKPSTMVLKRKRVYYFTPKYFSNDTSYLIQKIHHFYTKRFKENSNFNIDPECYLINKSFEKPPFQAEQPNVDQNISYPILECESVSNSFISENYNNTDNIEKDYFGIHVLSHALDILRQYLIFPFAITELVSNSVKATENGPIHNSCDSCVKDNSTTQQVDIYSLDDESFEDFCLMEEETKLQRSPRSFLIKETESEILKHNEKDNLNGYDDQYLTPLDKNLNKNTEFSDFSEKLSFEPVMNEKKCELKKFWKMHSHKKQFQEFIVSENSELSFSKLISMLFKIHEIPVKKEIK</sequence>
<keyword evidence="2" id="KW-1185">Reference proteome</keyword>
<dbReference type="EMBL" id="BMAW01104451">
    <property type="protein sequence ID" value="GFT14486.1"/>
    <property type="molecule type" value="Genomic_DNA"/>
</dbReference>
<proteinExistence type="predicted"/>
<name>A0A8X6TIK2_NEPPI</name>
<gene>
    <name evidence="1" type="ORF">NPIL_602031</name>
</gene>
<organism evidence="1 2">
    <name type="scientific">Nephila pilipes</name>
    <name type="common">Giant wood spider</name>
    <name type="synonym">Nephila maculata</name>
    <dbReference type="NCBI Taxonomy" id="299642"/>
    <lineage>
        <taxon>Eukaryota</taxon>
        <taxon>Metazoa</taxon>
        <taxon>Ecdysozoa</taxon>
        <taxon>Arthropoda</taxon>
        <taxon>Chelicerata</taxon>
        <taxon>Arachnida</taxon>
        <taxon>Araneae</taxon>
        <taxon>Araneomorphae</taxon>
        <taxon>Entelegynae</taxon>
        <taxon>Araneoidea</taxon>
        <taxon>Nephilidae</taxon>
        <taxon>Nephila</taxon>
    </lineage>
</organism>
<dbReference type="OrthoDB" id="6437870at2759"/>
<reference evidence="1" key="1">
    <citation type="submission" date="2020-08" db="EMBL/GenBank/DDBJ databases">
        <title>Multicomponent nature underlies the extraordinary mechanical properties of spider dragline silk.</title>
        <authorList>
            <person name="Kono N."/>
            <person name="Nakamura H."/>
            <person name="Mori M."/>
            <person name="Yoshida Y."/>
            <person name="Ohtoshi R."/>
            <person name="Malay A.D."/>
            <person name="Moran D.A.P."/>
            <person name="Tomita M."/>
            <person name="Numata K."/>
            <person name="Arakawa K."/>
        </authorList>
    </citation>
    <scope>NUCLEOTIDE SEQUENCE</scope>
</reference>
<dbReference type="AlphaFoldDB" id="A0A8X6TIK2"/>
<evidence type="ECO:0000313" key="2">
    <source>
        <dbReference type="Proteomes" id="UP000887013"/>
    </source>
</evidence>
<dbReference type="Proteomes" id="UP000887013">
    <property type="component" value="Unassembled WGS sequence"/>
</dbReference>
<protein>
    <submittedName>
        <fullName evidence="1">Uncharacterized protein</fullName>
    </submittedName>
</protein>
<accession>A0A8X6TIK2</accession>